<dbReference type="AlphaFoldDB" id="A0A917MKM8"/>
<name>A0A917MKM8_9MICO</name>
<sequence>MSGATATELERIGRAYLDAYGRRDRDSVRIAPDVEYTENNVRLRFPDGSWDAVTEELGPALIFSDEATGGVAAFTAVRMGPTPGFLTVRLRVVDGAIIEIEHMLSTKRGVSGPPTPFGDVEQLEHQPVIAAHVPESARSTREELLRVADGYFQTLSRNDGTLYARFAETCYRIENGYQAAPKGAAADFLLGRFRFNERVRREWILVDERRGICLARGFIDHKGIMNRYELTDGSFRESPFLEPHTWSFLEMFKIVDGRIAAVEATFIGSPYFSDSPWTTANQIRDEHDRWNGSAELLHDRFVRESPAAESRA</sequence>
<accession>A0A917MKM8</accession>
<gene>
    <name evidence="2" type="ORF">GCM10010921_06560</name>
</gene>
<reference evidence="2" key="2">
    <citation type="submission" date="2020-09" db="EMBL/GenBank/DDBJ databases">
        <authorList>
            <person name="Sun Q."/>
            <person name="Zhou Y."/>
        </authorList>
    </citation>
    <scope>NUCLEOTIDE SEQUENCE</scope>
    <source>
        <strain evidence="2">CGMCC 1.15794</strain>
    </source>
</reference>
<dbReference type="EMBL" id="BMJY01000002">
    <property type="protein sequence ID" value="GGH37006.1"/>
    <property type="molecule type" value="Genomic_DNA"/>
</dbReference>
<organism evidence="2 3">
    <name type="scientific">Microbacterium album</name>
    <dbReference type="NCBI Taxonomy" id="2053191"/>
    <lineage>
        <taxon>Bacteria</taxon>
        <taxon>Bacillati</taxon>
        <taxon>Actinomycetota</taxon>
        <taxon>Actinomycetes</taxon>
        <taxon>Micrococcales</taxon>
        <taxon>Microbacteriaceae</taxon>
        <taxon>Microbacterium</taxon>
    </lineage>
</organism>
<evidence type="ECO:0000259" key="1">
    <source>
        <dbReference type="Pfam" id="PF26061"/>
    </source>
</evidence>
<proteinExistence type="predicted"/>
<dbReference type="InterPro" id="IPR058334">
    <property type="entry name" value="DUF8021"/>
</dbReference>
<keyword evidence="3" id="KW-1185">Reference proteome</keyword>
<evidence type="ECO:0000313" key="2">
    <source>
        <dbReference type="EMBL" id="GGH37006.1"/>
    </source>
</evidence>
<reference evidence="2" key="1">
    <citation type="journal article" date="2014" name="Int. J. Syst. Evol. Microbiol.">
        <title>Complete genome sequence of Corynebacterium casei LMG S-19264T (=DSM 44701T), isolated from a smear-ripened cheese.</title>
        <authorList>
            <consortium name="US DOE Joint Genome Institute (JGI-PGF)"/>
            <person name="Walter F."/>
            <person name="Albersmeier A."/>
            <person name="Kalinowski J."/>
            <person name="Ruckert C."/>
        </authorList>
    </citation>
    <scope>NUCLEOTIDE SEQUENCE</scope>
    <source>
        <strain evidence="2">CGMCC 1.15794</strain>
    </source>
</reference>
<feature type="domain" description="DUF8021" evidence="1">
    <location>
        <begin position="138"/>
        <end position="266"/>
    </location>
</feature>
<dbReference type="Pfam" id="PF26061">
    <property type="entry name" value="DUF8021"/>
    <property type="match status" value="1"/>
</dbReference>
<dbReference type="RefSeq" id="WP_188754828.1">
    <property type="nucleotide sequence ID" value="NZ_BMJY01000002.1"/>
</dbReference>
<evidence type="ECO:0000313" key="3">
    <source>
        <dbReference type="Proteomes" id="UP000657592"/>
    </source>
</evidence>
<dbReference type="Proteomes" id="UP000657592">
    <property type="component" value="Unassembled WGS sequence"/>
</dbReference>
<protein>
    <recommendedName>
        <fullName evidence="1">DUF8021 domain-containing protein</fullName>
    </recommendedName>
</protein>
<comment type="caution">
    <text evidence="2">The sequence shown here is derived from an EMBL/GenBank/DDBJ whole genome shotgun (WGS) entry which is preliminary data.</text>
</comment>